<dbReference type="PROSITE" id="PS50005">
    <property type="entry name" value="TPR"/>
    <property type="match status" value="4"/>
</dbReference>
<protein>
    <submittedName>
        <fullName evidence="4">Tetratricopeptide TPR_2 repeat protein</fullName>
    </submittedName>
</protein>
<name>A0ABM9H9R6_9BACT</name>
<feature type="repeat" description="TPR" evidence="3">
    <location>
        <begin position="179"/>
        <end position="212"/>
    </location>
</feature>
<gene>
    <name evidence="4" type="ORF">NSPWAT_0022</name>
</gene>
<dbReference type="InterPro" id="IPR013105">
    <property type="entry name" value="TPR_2"/>
</dbReference>
<evidence type="ECO:0000256" key="3">
    <source>
        <dbReference type="PROSITE-ProRule" id="PRU00339"/>
    </source>
</evidence>
<dbReference type="PANTHER" id="PTHR45586">
    <property type="entry name" value="TPR REPEAT-CONTAINING PROTEIN PA4667"/>
    <property type="match status" value="1"/>
</dbReference>
<dbReference type="EMBL" id="OX336137">
    <property type="protein sequence ID" value="CAI2716882.1"/>
    <property type="molecule type" value="Genomic_DNA"/>
</dbReference>
<feature type="repeat" description="TPR" evidence="3">
    <location>
        <begin position="110"/>
        <end position="143"/>
    </location>
</feature>
<dbReference type="SUPFAM" id="SSF48452">
    <property type="entry name" value="TPR-like"/>
    <property type="match status" value="1"/>
</dbReference>
<evidence type="ECO:0000313" key="4">
    <source>
        <dbReference type="EMBL" id="CAI2716882.1"/>
    </source>
</evidence>
<keyword evidence="5" id="KW-1185">Reference proteome</keyword>
<dbReference type="Pfam" id="PF07719">
    <property type="entry name" value="TPR_2"/>
    <property type="match status" value="1"/>
</dbReference>
<evidence type="ECO:0000256" key="2">
    <source>
        <dbReference type="ARBA" id="ARBA00022803"/>
    </source>
</evidence>
<dbReference type="Pfam" id="PF13431">
    <property type="entry name" value="TPR_17"/>
    <property type="match status" value="1"/>
</dbReference>
<proteinExistence type="predicted"/>
<keyword evidence="1" id="KW-0677">Repeat</keyword>
<dbReference type="SMART" id="SM00028">
    <property type="entry name" value="TPR"/>
    <property type="match status" value="5"/>
</dbReference>
<reference evidence="4 5" key="1">
    <citation type="submission" date="2022-09" db="EMBL/GenBank/DDBJ databases">
        <authorList>
            <person name="Kop L."/>
        </authorList>
    </citation>
    <scope>NUCLEOTIDE SEQUENCE [LARGE SCALE GENOMIC DNA]</scope>
    <source>
        <strain evidence="4 5">347</strain>
    </source>
</reference>
<evidence type="ECO:0000256" key="1">
    <source>
        <dbReference type="ARBA" id="ARBA00022737"/>
    </source>
</evidence>
<feature type="repeat" description="TPR" evidence="3">
    <location>
        <begin position="213"/>
        <end position="246"/>
    </location>
</feature>
<dbReference type="PANTHER" id="PTHR45586:SF1">
    <property type="entry name" value="LIPOPOLYSACCHARIDE ASSEMBLY PROTEIN B"/>
    <property type="match status" value="1"/>
</dbReference>
<dbReference type="PROSITE" id="PS51257">
    <property type="entry name" value="PROKAR_LIPOPROTEIN"/>
    <property type="match status" value="1"/>
</dbReference>
<accession>A0ABM9H9R6</accession>
<evidence type="ECO:0000313" key="5">
    <source>
        <dbReference type="Proteomes" id="UP001157733"/>
    </source>
</evidence>
<organism evidence="4 5">
    <name type="scientific">Nitrospina watsonii</name>
    <dbReference type="NCBI Taxonomy" id="1323948"/>
    <lineage>
        <taxon>Bacteria</taxon>
        <taxon>Pseudomonadati</taxon>
        <taxon>Nitrospinota/Tectimicrobiota group</taxon>
        <taxon>Nitrospinota</taxon>
        <taxon>Nitrospinia</taxon>
        <taxon>Nitrospinales</taxon>
        <taxon>Nitrospinaceae</taxon>
        <taxon>Nitrospina</taxon>
    </lineage>
</organism>
<dbReference type="InterPro" id="IPR051012">
    <property type="entry name" value="CellSynth/LPSAsmb/PSIAsmb"/>
</dbReference>
<keyword evidence="2 3" id="KW-0802">TPR repeat</keyword>
<dbReference type="InterPro" id="IPR011990">
    <property type="entry name" value="TPR-like_helical_dom_sf"/>
</dbReference>
<dbReference type="Proteomes" id="UP001157733">
    <property type="component" value="Chromosome"/>
</dbReference>
<dbReference type="Pfam" id="PF13432">
    <property type="entry name" value="TPR_16"/>
    <property type="match status" value="1"/>
</dbReference>
<feature type="repeat" description="TPR" evidence="3">
    <location>
        <begin position="76"/>
        <end position="109"/>
    </location>
</feature>
<dbReference type="InterPro" id="IPR019734">
    <property type="entry name" value="TPR_rpt"/>
</dbReference>
<dbReference type="Gene3D" id="1.25.40.10">
    <property type="entry name" value="Tetratricopeptide repeat domain"/>
    <property type="match status" value="2"/>
</dbReference>
<sequence length="264" mass="31360">MTDSVPRRRFRVGWHTAIALVLCILFVGCATTTTTPREKLDARKRYNDAQKYNTLNMRDKYYQELIDIIKQVPDDPFYRVALGAAHFRDRHYKRAEKSFLRAVELDPEYMKAYQYLGRLYMEVQQWDRAIVYIKKSLEAQKLLNAQQLYNWLAFSYYQNKQYNEAERTWQRALDIKDNEEIRVNLALAYRKAEQNELAYKSLLKAVELNPKSARAHYELGQLLFDEGDYLRARPHLQEVINLQPLSENARTAKTMLDRMKISTE</sequence>